<gene>
    <name evidence="6" type="ORF">DF188_09175</name>
</gene>
<organism evidence="6 7">
    <name type="scientific">Aliarcobacter skirrowii</name>
    <dbReference type="NCBI Taxonomy" id="28200"/>
    <lineage>
        <taxon>Bacteria</taxon>
        <taxon>Pseudomonadati</taxon>
        <taxon>Campylobacterota</taxon>
        <taxon>Epsilonproteobacteria</taxon>
        <taxon>Campylobacterales</taxon>
        <taxon>Arcobacteraceae</taxon>
        <taxon>Aliarcobacter</taxon>
    </lineage>
</organism>
<dbReference type="STRING" id="28200.GCA_001572935_01539"/>
<evidence type="ECO:0000256" key="4">
    <source>
        <dbReference type="ARBA" id="ARBA00023136"/>
    </source>
</evidence>
<dbReference type="RefSeq" id="WP_109076632.1">
    <property type="nucleotide sequence ID" value="NZ_QEYH01000010.1"/>
</dbReference>
<dbReference type="AlphaFoldDB" id="A0A2U2BYN3"/>
<reference evidence="6 7" key="1">
    <citation type="submission" date="2018-05" db="EMBL/GenBank/DDBJ databases">
        <title>Antimicrobial susceptibility testing and genomic analysis of Arcobacter skirrowii strains and one Arcobacter butzleri isolated from German poultry farms.</title>
        <authorList>
            <person name="Haenel I."/>
            <person name="Hotzel H."/>
            <person name="Tomaso H."/>
            <person name="Busch A."/>
        </authorList>
    </citation>
    <scope>NUCLEOTIDE SEQUENCE [LARGE SCALE GENOMIC DNA]</scope>
    <source>
        <strain evidence="7">v</strain>
    </source>
</reference>
<evidence type="ECO:0000256" key="2">
    <source>
        <dbReference type="ARBA" id="ARBA00022692"/>
    </source>
</evidence>
<feature type="transmembrane region" description="Helical" evidence="5">
    <location>
        <begin position="168"/>
        <end position="186"/>
    </location>
</feature>
<name>A0A2U2BYN3_9BACT</name>
<feature type="transmembrane region" description="Helical" evidence="5">
    <location>
        <begin position="23"/>
        <end position="46"/>
    </location>
</feature>
<feature type="transmembrane region" description="Helical" evidence="5">
    <location>
        <begin position="67"/>
        <end position="87"/>
    </location>
</feature>
<evidence type="ECO:0000256" key="5">
    <source>
        <dbReference type="SAM" id="Phobius"/>
    </source>
</evidence>
<comment type="subcellular location">
    <subcellularLocation>
        <location evidence="1">Membrane</location>
        <topology evidence="1">Multi-pass membrane protein</topology>
    </subcellularLocation>
</comment>
<keyword evidence="4 5" id="KW-0472">Membrane</keyword>
<dbReference type="EMBL" id="QEYI01000010">
    <property type="protein sequence ID" value="PWE19815.1"/>
    <property type="molecule type" value="Genomic_DNA"/>
</dbReference>
<evidence type="ECO:0000313" key="6">
    <source>
        <dbReference type="EMBL" id="PWE19815.1"/>
    </source>
</evidence>
<protein>
    <recommendedName>
        <fullName evidence="8">EI24 domain-containing protein</fullName>
    </recommendedName>
</protein>
<feature type="transmembrane region" description="Helical" evidence="5">
    <location>
        <begin position="220"/>
        <end position="242"/>
    </location>
</feature>
<evidence type="ECO:0000256" key="3">
    <source>
        <dbReference type="ARBA" id="ARBA00022989"/>
    </source>
</evidence>
<proteinExistence type="predicted"/>
<feature type="transmembrane region" description="Helical" evidence="5">
    <location>
        <begin position="93"/>
        <end position="119"/>
    </location>
</feature>
<dbReference type="InterPro" id="IPR059112">
    <property type="entry name" value="CysZ/EI24"/>
</dbReference>
<evidence type="ECO:0008006" key="8">
    <source>
        <dbReference type="Google" id="ProtNLM"/>
    </source>
</evidence>
<dbReference type="Proteomes" id="UP000245014">
    <property type="component" value="Unassembled WGS sequence"/>
</dbReference>
<keyword evidence="3 5" id="KW-1133">Transmembrane helix</keyword>
<evidence type="ECO:0000256" key="1">
    <source>
        <dbReference type="ARBA" id="ARBA00004141"/>
    </source>
</evidence>
<comment type="caution">
    <text evidence="6">The sequence shown here is derived from an EMBL/GenBank/DDBJ whole genome shotgun (WGS) entry which is preliminary data.</text>
</comment>
<keyword evidence="2 5" id="KW-0812">Transmembrane</keyword>
<sequence length="262" mass="30856">MNEIEILKRSIGDFFSSSMLKLALIPLLITMTILYIIFFQMASFGIDSLQIIAQNSQNTEELIIDESAPFYFVWFTYLVVFLFKYSITSWLAVFLIYTVGIIFIFHFSIILTLLIIGFLTPFVVNYLKKTHYKDLILKPYGTVLGSIYLLLKTIFIMIFLYIALIPLYFIPLINILVLYLPLYYFFHKLLNYDVSSTILSKDEYKKIYEKSSNSFRVRTFFLYLISTIPFITLFVAIFYVLYLSHAYFIELEKIQKNSSEVL</sequence>
<accession>A0A2U2BYN3</accession>
<feature type="transmembrane region" description="Helical" evidence="5">
    <location>
        <begin position="140"/>
        <end position="162"/>
    </location>
</feature>
<dbReference type="Pfam" id="PF07264">
    <property type="entry name" value="EI24"/>
    <property type="match status" value="1"/>
</dbReference>
<evidence type="ECO:0000313" key="7">
    <source>
        <dbReference type="Proteomes" id="UP000245014"/>
    </source>
</evidence>